<protein>
    <submittedName>
        <fullName evidence="1">Uncharacterized protein</fullName>
    </submittedName>
</protein>
<gene>
    <name evidence="1" type="ORF">EJ02DRAFT_498470</name>
</gene>
<dbReference type="EMBL" id="ML976094">
    <property type="protein sequence ID" value="KAF1938833.1"/>
    <property type="molecule type" value="Genomic_DNA"/>
</dbReference>
<organism evidence="1 2">
    <name type="scientific">Clathrospora elynae</name>
    <dbReference type="NCBI Taxonomy" id="706981"/>
    <lineage>
        <taxon>Eukaryota</taxon>
        <taxon>Fungi</taxon>
        <taxon>Dikarya</taxon>
        <taxon>Ascomycota</taxon>
        <taxon>Pezizomycotina</taxon>
        <taxon>Dothideomycetes</taxon>
        <taxon>Pleosporomycetidae</taxon>
        <taxon>Pleosporales</taxon>
        <taxon>Diademaceae</taxon>
        <taxon>Clathrospora</taxon>
    </lineage>
</organism>
<dbReference type="AlphaFoldDB" id="A0A6A5SFJ0"/>
<accession>A0A6A5SFJ0</accession>
<dbReference type="Proteomes" id="UP000800038">
    <property type="component" value="Unassembled WGS sequence"/>
</dbReference>
<dbReference type="OrthoDB" id="3943630at2759"/>
<sequence>MLEDNITDITLNNRLSALKRAIRMHTNSENESLALFIRKDLVHTQLVSTAARPKPVAPLPVAEDLIHFLWACDEYQEWHPQARLQMPFSILLMCSVGTCPGEFVESDA</sequence>
<proteinExistence type="predicted"/>
<keyword evidence="2" id="KW-1185">Reference proteome</keyword>
<name>A0A6A5SFJ0_9PLEO</name>
<evidence type="ECO:0000313" key="2">
    <source>
        <dbReference type="Proteomes" id="UP000800038"/>
    </source>
</evidence>
<evidence type="ECO:0000313" key="1">
    <source>
        <dbReference type="EMBL" id="KAF1938833.1"/>
    </source>
</evidence>
<reference evidence="1" key="1">
    <citation type="journal article" date="2020" name="Stud. Mycol.">
        <title>101 Dothideomycetes genomes: a test case for predicting lifestyles and emergence of pathogens.</title>
        <authorList>
            <person name="Haridas S."/>
            <person name="Albert R."/>
            <person name="Binder M."/>
            <person name="Bloem J."/>
            <person name="Labutti K."/>
            <person name="Salamov A."/>
            <person name="Andreopoulos B."/>
            <person name="Baker S."/>
            <person name="Barry K."/>
            <person name="Bills G."/>
            <person name="Bluhm B."/>
            <person name="Cannon C."/>
            <person name="Castanera R."/>
            <person name="Culley D."/>
            <person name="Daum C."/>
            <person name="Ezra D."/>
            <person name="Gonzalez J."/>
            <person name="Henrissat B."/>
            <person name="Kuo A."/>
            <person name="Liang C."/>
            <person name="Lipzen A."/>
            <person name="Lutzoni F."/>
            <person name="Magnuson J."/>
            <person name="Mondo S."/>
            <person name="Nolan M."/>
            <person name="Ohm R."/>
            <person name="Pangilinan J."/>
            <person name="Park H.-J."/>
            <person name="Ramirez L."/>
            <person name="Alfaro M."/>
            <person name="Sun H."/>
            <person name="Tritt A."/>
            <person name="Yoshinaga Y."/>
            <person name="Zwiers L.-H."/>
            <person name="Turgeon B."/>
            <person name="Goodwin S."/>
            <person name="Spatafora J."/>
            <person name="Crous P."/>
            <person name="Grigoriev I."/>
        </authorList>
    </citation>
    <scope>NUCLEOTIDE SEQUENCE</scope>
    <source>
        <strain evidence="1">CBS 161.51</strain>
    </source>
</reference>